<dbReference type="SUPFAM" id="SSF58038">
    <property type="entry name" value="SNARE fusion complex"/>
    <property type="match status" value="1"/>
</dbReference>
<dbReference type="PANTHER" id="PTHR45701">
    <property type="entry name" value="SYNAPTOBREVIN FAMILY MEMBER"/>
    <property type="match status" value="1"/>
</dbReference>
<gene>
    <name evidence="3" type="ORF">PMAYCL1PPCAC_18604</name>
</gene>
<proteinExistence type="predicted"/>
<evidence type="ECO:0000256" key="1">
    <source>
        <dbReference type="PROSITE-ProRule" id="PRU00290"/>
    </source>
</evidence>
<organism evidence="3 4">
    <name type="scientific">Pristionchus mayeri</name>
    <dbReference type="NCBI Taxonomy" id="1317129"/>
    <lineage>
        <taxon>Eukaryota</taxon>
        <taxon>Metazoa</taxon>
        <taxon>Ecdysozoa</taxon>
        <taxon>Nematoda</taxon>
        <taxon>Chromadorea</taxon>
        <taxon>Rhabditida</taxon>
        <taxon>Rhabditina</taxon>
        <taxon>Diplogasteromorpha</taxon>
        <taxon>Diplogasteroidea</taxon>
        <taxon>Neodiplogasteridae</taxon>
        <taxon>Pristionchus</taxon>
    </lineage>
</organism>
<dbReference type="AlphaFoldDB" id="A0AAN5CPW2"/>
<protein>
    <recommendedName>
        <fullName evidence="2">V-SNARE coiled-coil homology domain-containing protein</fullName>
    </recommendedName>
</protein>
<dbReference type="CDD" id="cd15843">
    <property type="entry name" value="R-SNARE"/>
    <property type="match status" value="1"/>
</dbReference>
<dbReference type="PROSITE" id="PS50892">
    <property type="entry name" value="V_SNARE"/>
    <property type="match status" value="1"/>
</dbReference>
<name>A0AAN5CPW2_9BILA</name>
<dbReference type="InterPro" id="IPR016444">
    <property type="entry name" value="Synaptobrevin/VAMP"/>
</dbReference>
<sequence>LQMSRVLSIFVLRVDVDGPRVIACSRPLPLPSTSSTAAPSPFLPSEDQIRDLVHQRVRLHYNNTGKLELESVNIGYRVSLSDSFALCLVCVTEPLLPFPAALDFLTTIQEALSSDAHWHDSLIRGEEMQHQLEPTLTQFVMAENGKGHAQNDKISNMTAQVEGVKQIMQNNVEMIMERGERLENIQERSENLVAASASFKQTARTFNASSACSTPNGQ</sequence>
<dbReference type="EMBL" id="BTRK01000004">
    <property type="protein sequence ID" value="GMR48409.1"/>
    <property type="molecule type" value="Genomic_DNA"/>
</dbReference>
<evidence type="ECO:0000313" key="3">
    <source>
        <dbReference type="EMBL" id="GMR48409.1"/>
    </source>
</evidence>
<feature type="non-terminal residue" evidence="3">
    <location>
        <position position="1"/>
    </location>
</feature>
<dbReference type="GO" id="GO:0016020">
    <property type="term" value="C:membrane"/>
    <property type="evidence" value="ECO:0007669"/>
    <property type="project" value="InterPro"/>
</dbReference>
<dbReference type="InterPro" id="IPR042855">
    <property type="entry name" value="V_SNARE_CC"/>
</dbReference>
<reference evidence="4" key="1">
    <citation type="submission" date="2022-10" db="EMBL/GenBank/DDBJ databases">
        <title>Genome assembly of Pristionchus species.</title>
        <authorList>
            <person name="Yoshida K."/>
            <person name="Sommer R.J."/>
        </authorList>
    </citation>
    <scope>NUCLEOTIDE SEQUENCE [LARGE SCALE GENOMIC DNA]</scope>
    <source>
        <strain evidence="4">RS5460</strain>
    </source>
</reference>
<dbReference type="Pfam" id="PF00957">
    <property type="entry name" value="Synaptobrevin"/>
    <property type="match status" value="1"/>
</dbReference>
<keyword evidence="1" id="KW-0175">Coiled coil</keyword>
<dbReference type="Proteomes" id="UP001328107">
    <property type="component" value="Unassembled WGS sequence"/>
</dbReference>
<dbReference type="InterPro" id="IPR001388">
    <property type="entry name" value="Synaptobrevin-like"/>
</dbReference>
<dbReference type="Gene3D" id="1.20.5.110">
    <property type="match status" value="1"/>
</dbReference>
<dbReference type="GO" id="GO:0016192">
    <property type="term" value="P:vesicle-mediated transport"/>
    <property type="evidence" value="ECO:0007669"/>
    <property type="project" value="InterPro"/>
</dbReference>
<comment type="caution">
    <text evidence="3">The sequence shown here is derived from an EMBL/GenBank/DDBJ whole genome shotgun (WGS) entry which is preliminary data.</text>
</comment>
<evidence type="ECO:0000259" key="2">
    <source>
        <dbReference type="PROSITE" id="PS50892"/>
    </source>
</evidence>
<keyword evidence="4" id="KW-1185">Reference proteome</keyword>
<accession>A0AAN5CPW2</accession>
<feature type="domain" description="V-SNARE coiled-coil homology" evidence="2">
    <location>
        <begin position="153"/>
        <end position="213"/>
    </location>
</feature>
<dbReference type="PRINTS" id="PR00219">
    <property type="entry name" value="SYNAPTOBREVN"/>
</dbReference>
<evidence type="ECO:0000313" key="4">
    <source>
        <dbReference type="Proteomes" id="UP001328107"/>
    </source>
</evidence>